<keyword evidence="2" id="KW-1185">Reference proteome</keyword>
<proteinExistence type="predicted"/>
<dbReference type="RefSeq" id="WP_130613323.1">
    <property type="nucleotide sequence ID" value="NZ_AP019370.1"/>
</dbReference>
<dbReference type="GeneID" id="39493253"/>
<geneLocation type="plasmid" evidence="1 2">
    <name>68K</name>
</geneLocation>
<gene>
    <name evidence="1" type="ORF">JCM31447_32130</name>
</gene>
<reference evidence="1 2" key="1">
    <citation type="submission" date="2018-12" db="EMBL/GenBank/DDBJ databases">
        <title>Rubrispira sanarue gen. nov., sp., nov., a member of the order Silvanigrellales, isolated from a brackish lake in Hamamatsu Japan.</title>
        <authorList>
            <person name="Maejima Y."/>
            <person name="Iino T."/>
            <person name="Muraguchi Y."/>
            <person name="Fukuda K."/>
            <person name="Nojiri H."/>
            <person name="Ohkuma M."/>
            <person name="Moriuchi R."/>
            <person name="Dohra H."/>
            <person name="Kimbara K."/>
            <person name="Shintani M."/>
        </authorList>
    </citation>
    <scope>NUCLEOTIDE SEQUENCE [LARGE SCALE GENOMIC DNA]</scope>
    <source>
        <strain evidence="1 2">RF1110005</strain>
        <plasmid evidence="1 2">68K</plasmid>
    </source>
</reference>
<organism evidence="1 2">
    <name type="scientific">Fluviispira sanaruensis</name>
    <dbReference type="NCBI Taxonomy" id="2493639"/>
    <lineage>
        <taxon>Bacteria</taxon>
        <taxon>Pseudomonadati</taxon>
        <taxon>Bdellovibrionota</taxon>
        <taxon>Oligoflexia</taxon>
        <taxon>Silvanigrellales</taxon>
        <taxon>Silvanigrellaceae</taxon>
        <taxon>Fluviispira</taxon>
    </lineage>
</organism>
<dbReference type="KEGG" id="sbf:JCM31447_32130"/>
<evidence type="ECO:0000313" key="1">
    <source>
        <dbReference type="EMBL" id="BBH54739.1"/>
    </source>
</evidence>
<dbReference type="AlphaFoldDB" id="A0A4P2VRB1"/>
<keyword evidence="1" id="KW-0614">Plasmid</keyword>
<protein>
    <submittedName>
        <fullName evidence="1">Uncharacterized protein</fullName>
    </submittedName>
</protein>
<name>A0A4P2VRB1_FLUSA</name>
<evidence type="ECO:0000313" key="2">
    <source>
        <dbReference type="Proteomes" id="UP000291236"/>
    </source>
</evidence>
<dbReference type="EMBL" id="AP019370">
    <property type="protein sequence ID" value="BBH54739.1"/>
    <property type="molecule type" value="Genomic_DNA"/>
</dbReference>
<sequence>MKKTKKKNPYFKEIIAGINEAIEFEKGNINLRTKTVNVTLVKKVKATEIVESRKHLSYRA</sequence>
<dbReference type="OrthoDB" id="9799384at2"/>
<accession>A0A4P2VRB1</accession>
<dbReference type="Proteomes" id="UP000291236">
    <property type="component" value="Plasmid 68K"/>
</dbReference>